<dbReference type="Proteomes" id="UP000189857">
    <property type="component" value="Unassembled WGS sequence"/>
</dbReference>
<gene>
    <name evidence="7" type="ORF">SAMN02745110_01606</name>
</gene>
<feature type="transmembrane region" description="Helical" evidence="6">
    <location>
        <begin position="133"/>
        <end position="149"/>
    </location>
</feature>
<evidence type="ECO:0000256" key="3">
    <source>
        <dbReference type="ARBA" id="ARBA00022692"/>
    </source>
</evidence>
<dbReference type="InterPro" id="IPR003339">
    <property type="entry name" value="ABC/ECF_trnsptr_transmembrane"/>
</dbReference>
<keyword evidence="3 6" id="KW-0812">Transmembrane</keyword>
<dbReference type="EMBL" id="FUXA01000009">
    <property type="protein sequence ID" value="SJZ79174.1"/>
    <property type="molecule type" value="Genomic_DNA"/>
</dbReference>
<name>A0A1T4NIV7_9FIRM</name>
<keyword evidence="4 6" id="KW-1133">Transmembrane helix</keyword>
<dbReference type="GO" id="GO:0005886">
    <property type="term" value="C:plasma membrane"/>
    <property type="evidence" value="ECO:0007669"/>
    <property type="project" value="UniProtKB-ARBA"/>
</dbReference>
<reference evidence="7 8" key="1">
    <citation type="submission" date="2017-02" db="EMBL/GenBank/DDBJ databases">
        <authorList>
            <person name="Peterson S.W."/>
        </authorList>
    </citation>
    <scope>NUCLEOTIDE SEQUENCE [LARGE SCALE GENOMIC DNA]</scope>
    <source>
        <strain evidence="7 8">ATCC 17233</strain>
    </source>
</reference>
<dbReference type="PANTHER" id="PTHR34857">
    <property type="entry name" value="SLL0384 PROTEIN"/>
    <property type="match status" value="1"/>
</dbReference>
<evidence type="ECO:0000313" key="8">
    <source>
        <dbReference type="Proteomes" id="UP000189857"/>
    </source>
</evidence>
<proteinExistence type="predicted"/>
<dbReference type="Pfam" id="PF02361">
    <property type="entry name" value="CbiQ"/>
    <property type="match status" value="1"/>
</dbReference>
<evidence type="ECO:0000256" key="4">
    <source>
        <dbReference type="ARBA" id="ARBA00022989"/>
    </source>
</evidence>
<keyword evidence="5 6" id="KW-0472">Membrane</keyword>
<protein>
    <submittedName>
        <fullName evidence="7">Energy-coupling factor transport system permease protein</fullName>
    </submittedName>
</protein>
<feature type="transmembrane region" description="Helical" evidence="6">
    <location>
        <begin position="71"/>
        <end position="88"/>
    </location>
</feature>
<accession>A0A1T4NIV7</accession>
<keyword evidence="8" id="KW-1185">Reference proteome</keyword>
<dbReference type="OrthoDB" id="8075495at2"/>
<evidence type="ECO:0000256" key="5">
    <source>
        <dbReference type="ARBA" id="ARBA00023136"/>
    </source>
</evidence>
<dbReference type="RefSeq" id="WP_078787448.1">
    <property type="nucleotide sequence ID" value="NZ_FMTO01000008.1"/>
</dbReference>
<feature type="transmembrane region" description="Helical" evidence="6">
    <location>
        <begin position="94"/>
        <end position="112"/>
    </location>
</feature>
<evidence type="ECO:0000256" key="2">
    <source>
        <dbReference type="ARBA" id="ARBA00022475"/>
    </source>
</evidence>
<dbReference type="PANTHER" id="PTHR34857:SF2">
    <property type="entry name" value="SLL0384 PROTEIN"/>
    <property type="match status" value="1"/>
</dbReference>
<sequence>MYIYDVKKGRYEDRSSFIHSLDPRVKLYSLIADILMCIFAKNFLLLIIPFVILCLNIYLSQVNVTSYLRSLKGITIILVIGFLFNLLIVPFKSALLLLLKLYIMAFLCVILVKTTTTRDLLRGMKKGFGMKEEMAMSMTVALIFLPVLGNEMNMIRVAQAARGADITEGSFAARIKNSISIIIPLFRKTINKAEKMADAMDIRCYDSAEAHTEIDKLQMDSADRIYLIIMIAFLILMTAMFILL</sequence>
<organism evidence="7 8">
    <name type="scientific">Eubacterium ruminantium</name>
    <dbReference type="NCBI Taxonomy" id="42322"/>
    <lineage>
        <taxon>Bacteria</taxon>
        <taxon>Bacillati</taxon>
        <taxon>Bacillota</taxon>
        <taxon>Clostridia</taxon>
        <taxon>Eubacteriales</taxon>
        <taxon>Eubacteriaceae</taxon>
        <taxon>Eubacterium</taxon>
    </lineage>
</organism>
<feature type="transmembrane region" description="Helical" evidence="6">
    <location>
        <begin position="30"/>
        <end position="59"/>
    </location>
</feature>
<dbReference type="CDD" id="cd16914">
    <property type="entry name" value="EcfT"/>
    <property type="match status" value="1"/>
</dbReference>
<comment type="subcellular location">
    <subcellularLocation>
        <location evidence="1">Membrane</location>
        <topology evidence="1">Multi-pass membrane protein</topology>
    </subcellularLocation>
</comment>
<evidence type="ECO:0000256" key="6">
    <source>
        <dbReference type="SAM" id="Phobius"/>
    </source>
</evidence>
<feature type="transmembrane region" description="Helical" evidence="6">
    <location>
        <begin position="225"/>
        <end position="243"/>
    </location>
</feature>
<evidence type="ECO:0000256" key="1">
    <source>
        <dbReference type="ARBA" id="ARBA00004141"/>
    </source>
</evidence>
<dbReference type="InterPro" id="IPR051611">
    <property type="entry name" value="ECF_transporter_component"/>
</dbReference>
<evidence type="ECO:0000313" key="7">
    <source>
        <dbReference type="EMBL" id="SJZ79174.1"/>
    </source>
</evidence>
<dbReference type="AlphaFoldDB" id="A0A1T4NIV7"/>
<keyword evidence="2" id="KW-1003">Cell membrane</keyword>